<feature type="transmembrane region" description="Helical" evidence="5">
    <location>
        <begin position="40"/>
        <end position="56"/>
    </location>
</feature>
<comment type="subcellular location">
    <subcellularLocation>
        <location evidence="1">Membrane</location>
        <topology evidence="1">Multi-pass membrane protein</topology>
    </subcellularLocation>
</comment>
<keyword evidence="7" id="KW-1185">Reference proteome</keyword>
<dbReference type="AlphaFoldDB" id="A0A3P1SCE0"/>
<keyword evidence="2 5" id="KW-0812">Transmembrane</keyword>
<dbReference type="InterPro" id="IPR011701">
    <property type="entry name" value="MFS"/>
</dbReference>
<feature type="transmembrane region" description="Helical" evidence="5">
    <location>
        <begin position="209"/>
        <end position="227"/>
    </location>
</feature>
<keyword evidence="4 5" id="KW-0472">Membrane</keyword>
<name>A0A3P1SCE0_9ACTO</name>
<evidence type="ECO:0000313" key="7">
    <source>
        <dbReference type="Proteomes" id="UP000280444"/>
    </source>
</evidence>
<feature type="transmembrane region" description="Helical" evidence="5">
    <location>
        <begin position="107"/>
        <end position="125"/>
    </location>
</feature>
<evidence type="ECO:0000256" key="1">
    <source>
        <dbReference type="ARBA" id="ARBA00004141"/>
    </source>
</evidence>
<evidence type="ECO:0000256" key="2">
    <source>
        <dbReference type="ARBA" id="ARBA00022692"/>
    </source>
</evidence>
<dbReference type="GO" id="GO:0022857">
    <property type="term" value="F:transmembrane transporter activity"/>
    <property type="evidence" value="ECO:0007669"/>
    <property type="project" value="InterPro"/>
</dbReference>
<accession>A0A3P1SCE0</accession>
<feature type="transmembrane region" description="Helical" evidence="5">
    <location>
        <begin position="397"/>
        <end position="416"/>
    </location>
</feature>
<dbReference type="Proteomes" id="UP000280444">
    <property type="component" value="Unassembled WGS sequence"/>
</dbReference>
<proteinExistence type="predicted"/>
<dbReference type="CDD" id="cd06174">
    <property type="entry name" value="MFS"/>
    <property type="match status" value="1"/>
</dbReference>
<reference evidence="6 7" key="1">
    <citation type="submission" date="2018-11" db="EMBL/GenBank/DDBJ databases">
        <title>Genomes From Bacteria Associated with the Canine Oral Cavity: a Test Case for Automated Genome-Based Taxonomic Assignment.</title>
        <authorList>
            <person name="Coil D.A."/>
            <person name="Jospin G."/>
            <person name="Darling A.E."/>
            <person name="Wallis C."/>
            <person name="Davis I.J."/>
            <person name="Harris S."/>
            <person name="Eisen J.A."/>
            <person name="Holcombe L.J."/>
            <person name="O'Flynn C."/>
        </authorList>
    </citation>
    <scope>NUCLEOTIDE SEQUENCE [LARGE SCALE GENOMIC DNA]</scope>
    <source>
        <strain evidence="6 7">OH770</strain>
    </source>
</reference>
<feature type="transmembrane region" description="Helical" evidence="5">
    <location>
        <begin position="428"/>
        <end position="449"/>
    </location>
</feature>
<dbReference type="InterPro" id="IPR036259">
    <property type="entry name" value="MFS_trans_sf"/>
</dbReference>
<comment type="caution">
    <text evidence="6">The sequence shown here is derived from an EMBL/GenBank/DDBJ whole genome shotgun (WGS) entry which is preliminary data.</text>
</comment>
<feature type="transmembrane region" description="Helical" evidence="5">
    <location>
        <begin position="263"/>
        <end position="287"/>
    </location>
</feature>
<dbReference type="GO" id="GO:0016020">
    <property type="term" value="C:membrane"/>
    <property type="evidence" value="ECO:0007669"/>
    <property type="project" value="UniProtKB-SubCell"/>
</dbReference>
<protein>
    <submittedName>
        <fullName evidence="6">MFS transporter</fullName>
    </submittedName>
</protein>
<organism evidence="6 7">
    <name type="scientific">Schaalia canis</name>
    <dbReference type="NCBI Taxonomy" id="100469"/>
    <lineage>
        <taxon>Bacteria</taxon>
        <taxon>Bacillati</taxon>
        <taxon>Actinomycetota</taxon>
        <taxon>Actinomycetes</taxon>
        <taxon>Actinomycetales</taxon>
        <taxon>Actinomycetaceae</taxon>
        <taxon>Schaalia</taxon>
    </lineage>
</organism>
<dbReference type="Gene3D" id="1.20.1250.20">
    <property type="entry name" value="MFS general substrate transporter like domains"/>
    <property type="match status" value="2"/>
</dbReference>
<evidence type="ECO:0000256" key="3">
    <source>
        <dbReference type="ARBA" id="ARBA00022989"/>
    </source>
</evidence>
<feature type="transmembrane region" description="Helical" evidence="5">
    <location>
        <begin position="76"/>
        <end position="95"/>
    </location>
</feature>
<feature type="transmembrane region" description="Helical" evidence="5">
    <location>
        <begin position="332"/>
        <end position="351"/>
    </location>
</feature>
<dbReference type="EMBL" id="RQZF01000011">
    <property type="protein sequence ID" value="RRC94724.1"/>
    <property type="molecule type" value="Genomic_DNA"/>
</dbReference>
<feature type="transmembrane region" description="Helical" evidence="5">
    <location>
        <begin position="12"/>
        <end position="28"/>
    </location>
</feature>
<dbReference type="OrthoDB" id="9773404at2"/>
<dbReference type="PANTHER" id="PTHR43184:SF12">
    <property type="entry name" value="SUGAR PHOSPHATE EXCHANGER 3"/>
    <property type="match status" value="1"/>
</dbReference>
<feature type="transmembrane region" description="Helical" evidence="5">
    <location>
        <begin position="137"/>
        <end position="164"/>
    </location>
</feature>
<feature type="transmembrane region" description="Helical" evidence="5">
    <location>
        <begin position="185"/>
        <end position="203"/>
    </location>
</feature>
<feature type="transmembrane region" description="Helical" evidence="5">
    <location>
        <begin position="357"/>
        <end position="376"/>
    </location>
</feature>
<keyword evidence="3 5" id="KW-1133">Transmembrane helix</keyword>
<sequence>MQSWKCLGFLRYVPSPVMLMSGVFVGFFRRNGFETRQQIAAFLTVVFSGQIIYSAFESFKIPFYQRLVTYYGLTDTQFGLLFTALGVAVFFYIPGGWVNNRFNARSILMVGLAYRCITALILIGLTPSLPEGIKFPVMFAITLSWGVWDAVFWPAVVKGVVLFSGRDNKGFGLGVLTAFRAGGEATLNGILIGVMAIAGGSLIAFKWGMIVYACLTLPMILLIHRFVPADPRTEGDASGEDTEAVSGKEALAGLLQTLRIPRVWLAGIAGMCVYWVYTTLVYTTPFFVRVYAFDENVAALYATVNAILLGLSGGILGGIIADKVFKSSATTIAITLTLGAGFLVILAFLPGGSDNSWMAVATLSAFAFVTMMAKGIQQAPVAELHLPSTMVGSAMSVNSFMAFACILWATTLNGAILDAHKDSPSTGFTLIFLLMAGVGLTGALLSAWLELLNRRHAKKEISALS</sequence>
<dbReference type="Pfam" id="PF07690">
    <property type="entry name" value="MFS_1"/>
    <property type="match status" value="1"/>
</dbReference>
<evidence type="ECO:0000313" key="6">
    <source>
        <dbReference type="EMBL" id="RRC94724.1"/>
    </source>
</evidence>
<dbReference type="PANTHER" id="PTHR43184">
    <property type="entry name" value="MAJOR FACILITATOR SUPERFAMILY TRANSPORTER 16, ISOFORM B"/>
    <property type="match status" value="1"/>
</dbReference>
<evidence type="ECO:0000256" key="4">
    <source>
        <dbReference type="ARBA" id="ARBA00023136"/>
    </source>
</evidence>
<dbReference type="SUPFAM" id="SSF103473">
    <property type="entry name" value="MFS general substrate transporter"/>
    <property type="match status" value="1"/>
</dbReference>
<feature type="transmembrane region" description="Helical" evidence="5">
    <location>
        <begin position="299"/>
        <end position="320"/>
    </location>
</feature>
<evidence type="ECO:0000256" key="5">
    <source>
        <dbReference type="SAM" id="Phobius"/>
    </source>
</evidence>
<gene>
    <name evidence="6" type="ORF">EII11_09215</name>
</gene>